<dbReference type="RefSeq" id="WP_024551001.1">
    <property type="nucleotide sequence ID" value="NZ_CP188034.1"/>
</dbReference>
<name>A0A2P8VP86_9ENTR</name>
<comment type="caution">
    <text evidence="2">The sequence shown here is derived from an EMBL/GenBank/DDBJ whole genome shotgun (WGS) entry which is preliminary data.</text>
</comment>
<dbReference type="AlphaFoldDB" id="A0A2P8VP86"/>
<sequence>MKTARLLEALDTQVAALGELIAPLAGHSSMTPRFDRQRFRTTGRRMQDFMDEIRSNLAQLHHCVEAQETEQLAWLAEHLALQIGALQREAATWQLRTHDSAHLGLGKLHKKLLEHQEFERRLMAMKREREALAAQAETLVDQQQLHREIDALEGRLTRCREATQKIERALARLRR</sequence>
<protein>
    <submittedName>
        <fullName evidence="2">Primosomal replication protein N</fullName>
    </submittedName>
</protein>
<evidence type="ECO:0000313" key="2">
    <source>
        <dbReference type="EMBL" id="PSN09345.1"/>
    </source>
</evidence>
<reference evidence="2 3" key="1">
    <citation type="submission" date="2018-03" db="EMBL/GenBank/DDBJ databases">
        <title>Draft genome sequence of the first documented clinical Siccibacter turicensis isolate in Austria.</title>
        <authorList>
            <person name="Lepuschitz S."/>
            <person name="Pekard-Amenitsch S."/>
            <person name="Haunold R."/>
            <person name="Schill S."/>
            <person name="Mach R."/>
            <person name="Allerberger F."/>
            <person name="Ruppitsch W."/>
            <person name="Forsythe S.J."/>
        </authorList>
    </citation>
    <scope>NUCLEOTIDE SEQUENCE [LARGE SCALE GENOMIC DNA]</scope>
    <source>
        <strain evidence="2 3">6100069499-17</strain>
    </source>
</reference>
<dbReference type="Pfam" id="PF07445">
    <property type="entry name" value="PriC"/>
    <property type="match status" value="1"/>
</dbReference>
<keyword evidence="1" id="KW-0175">Coiled coil</keyword>
<organism evidence="2 3">
    <name type="scientific">Siccibacter turicensis</name>
    <dbReference type="NCBI Taxonomy" id="357233"/>
    <lineage>
        <taxon>Bacteria</taxon>
        <taxon>Pseudomonadati</taxon>
        <taxon>Pseudomonadota</taxon>
        <taxon>Gammaproteobacteria</taxon>
        <taxon>Enterobacterales</taxon>
        <taxon>Enterobacteriaceae</taxon>
        <taxon>Siccibacter</taxon>
    </lineage>
</organism>
<dbReference type="EMBL" id="PYEP01000001">
    <property type="protein sequence ID" value="PSN09345.1"/>
    <property type="molecule type" value="Genomic_DNA"/>
</dbReference>
<dbReference type="InterPro" id="IPR038338">
    <property type="entry name" value="PriC_sf"/>
</dbReference>
<proteinExistence type="predicted"/>
<dbReference type="STRING" id="1388748.GCA_000463155_01745"/>
<evidence type="ECO:0000256" key="1">
    <source>
        <dbReference type="SAM" id="Coils"/>
    </source>
</evidence>
<accession>A0A2P8VP86</accession>
<dbReference type="Gene3D" id="1.20.1270.340">
    <property type="match status" value="1"/>
</dbReference>
<gene>
    <name evidence="2" type="ORF">C7G83_00895</name>
</gene>
<dbReference type="InterPro" id="IPR010890">
    <property type="entry name" value="PriC"/>
</dbReference>
<feature type="coiled-coil region" evidence="1">
    <location>
        <begin position="108"/>
        <end position="162"/>
    </location>
</feature>
<evidence type="ECO:0000313" key="3">
    <source>
        <dbReference type="Proteomes" id="UP000240212"/>
    </source>
</evidence>
<dbReference type="OrthoDB" id="6402824at2"/>
<keyword evidence="3" id="KW-1185">Reference proteome</keyword>
<dbReference type="Proteomes" id="UP000240212">
    <property type="component" value="Unassembled WGS sequence"/>
</dbReference>